<evidence type="ECO:0000256" key="1">
    <source>
        <dbReference type="HAMAP-Rule" id="MF_00691"/>
    </source>
</evidence>
<sequence>MQIDINADMGESFGAWKMGDDRAMLALVSSANVACGFHAGDPLVMDRTVRAALAQGVDVGAHPGFLDLWGFGRRRIEGQSGAEIERMVIYQLGAMRAIAEAAGHRMTHVKTHGALGNMAFVDVELAEAVVAAILKVDPTLMLLTAPLTAIERAARGGGLKIAAEVFADRGYDERGLLLPRGQPGAMIEDPHQAAERMLAMLEEGAIITAQGSRLPCPIDSICVHGDGPSAVPMASVLRERLEAAGHQILPLSRIERLQSA</sequence>
<accession>A0A172YCZ1</accession>
<keyword evidence="1" id="KW-0378">Hydrolase</keyword>
<dbReference type="InterPro" id="IPR005501">
    <property type="entry name" value="LamB/YcsF/PxpA-like"/>
</dbReference>
<protein>
    <recommendedName>
        <fullName evidence="1">5-oxoprolinase subunit A</fullName>
        <shortName evidence="1">5-OPase subunit A</shortName>
        <ecNumber evidence="1">3.5.2.9</ecNumber>
    </recommendedName>
    <alternativeName>
        <fullName evidence="1">5-oxoprolinase (ATP-hydrolyzing) subunit A</fullName>
    </alternativeName>
</protein>
<dbReference type="NCBIfam" id="NF003814">
    <property type="entry name" value="PRK05406.1-3"/>
    <property type="match status" value="1"/>
</dbReference>
<dbReference type="NCBIfam" id="NF003816">
    <property type="entry name" value="PRK05406.1-5"/>
    <property type="match status" value="1"/>
</dbReference>
<dbReference type="GO" id="GO:0005524">
    <property type="term" value="F:ATP binding"/>
    <property type="evidence" value="ECO:0007669"/>
    <property type="project" value="UniProtKB-UniRule"/>
</dbReference>
<comment type="subunit">
    <text evidence="1">Forms a complex composed of PxpA, PxpB and PxpC.</text>
</comment>
<evidence type="ECO:0000313" key="2">
    <source>
        <dbReference type="EMBL" id="ANF57121.1"/>
    </source>
</evidence>
<comment type="similarity">
    <text evidence="1">Belongs to the LamB/PxpA family.</text>
</comment>
<keyword evidence="1" id="KW-0547">Nucleotide-binding</keyword>
<dbReference type="EC" id="3.5.2.9" evidence="1"/>
<name>A0A172YCZ1_9GAMM</name>
<organism evidence="2 3">
    <name type="scientific">Halotalea alkalilenta</name>
    <dbReference type="NCBI Taxonomy" id="376489"/>
    <lineage>
        <taxon>Bacteria</taxon>
        <taxon>Pseudomonadati</taxon>
        <taxon>Pseudomonadota</taxon>
        <taxon>Gammaproteobacteria</taxon>
        <taxon>Oceanospirillales</taxon>
        <taxon>Halomonadaceae</taxon>
        <taxon>Halotalea</taxon>
    </lineage>
</organism>
<reference evidence="2 3" key="1">
    <citation type="submission" date="2016-04" db="EMBL/GenBank/DDBJ databases">
        <title>Complete Genome Sequence of Halotalea alkalilenta IHB B 13600.</title>
        <authorList>
            <person name="Swarnkar M.K."/>
            <person name="Sharma A."/>
            <person name="Kaushal K."/>
            <person name="Soni R."/>
            <person name="Rana S."/>
            <person name="Singh A.K."/>
            <person name="Gulati A."/>
        </authorList>
    </citation>
    <scope>NUCLEOTIDE SEQUENCE [LARGE SCALE GENOMIC DNA]</scope>
    <source>
        <strain evidence="2 3">IHB B 13600</strain>
    </source>
</reference>
<proteinExistence type="inferred from homology"/>
<dbReference type="EMBL" id="CP015243">
    <property type="protein sequence ID" value="ANF57121.1"/>
    <property type="molecule type" value="Genomic_DNA"/>
</dbReference>
<dbReference type="KEGG" id="haa:A5892_06290"/>
<dbReference type="CDD" id="cd10787">
    <property type="entry name" value="LamB_YcsF_like"/>
    <property type="match status" value="1"/>
</dbReference>
<comment type="catalytic activity">
    <reaction evidence="1">
        <text>5-oxo-L-proline + ATP + 2 H2O = L-glutamate + ADP + phosphate + H(+)</text>
        <dbReference type="Rhea" id="RHEA:10348"/>
        <dbReference type="ChEBI" id="CHEBI:15377"/>
        <dbReference type="ChEBI" id="CHEBI:15378"/>
        <dbReference type="ChEBI" id="CHEBI:29985"/>
        <dbReference type="ChEBI" id="CHEBI:30616"/>
        <dbReference type="ChEBI" id="CHEBI:43474"/>
        <dbReference type="ChEBI" id="CHEBI:58402"/>
        <dbReference type="ChEBI" id="CHEBI:456216"/>
        <dbReference type="EC" id="3.5.2.9"/>
    </reaction>
</comment>
<dbReference type="Gene3D" id="3.20.20.370">
    <property type="entry name" value="Glycoside hydrolase/deacetylase"/>
    <property type="match status" value="1"/>
</dbReference>
<dbReference type="RefSeq" id="WP_064122079.1">
    <property type="nucleotide sequence ID" value="NZ_CP015243.1"/>
</dbReference>
<dbReference type="Proteomes" id="UP000077875">
    <property type="component" value="Chromosome"/>
</dbReference>
<dbReference type="GO" id="GO:0017168">
    <property type="term" value="F:5-oxoprolinase (ATP-hydrolyzing) activity"/>
    <property type="evidence" value="ECO:0007669"/>
    <property type="project" value="UniProtKB-UniRule"/>
</dbReference>
<dbReference type="Pfam" id="PF03746">
    <property type="entry name" value="LamB_YcsF"/>
    <property type="match status" value="1"/>
</dbReference>
<comment type="function">
    <text evidence="1">Catalyzes the cleavage of 5-oxoproline to form L-glutamate coupled to the hydrolysis of ATP to ADP and inorganic phosphate.</text>
</comment>
<dbReference type="AlphaFoldDB" id="A0A172YCZ1"/>
<dbReference type="HAMAP" id="MF_00691">
    <property type="entry name" value="PxpA"/>
    <property type="match status" value="1"/>
</dbReference>
<gene>
    <name evidence="1" type="primary">pxpA</name>
    <name evidence="2" type="ORF">A5892_06290</name>
</gene>
<dbReference type="SUPFAM" id="SSF88713">
    <property type="entry name" value="Glycoside hydrolase/deacetylase"/>
    <property type="match status" value="1"/>
</dbReference>
<dbReference type="PANTHER" id="PTHR30292:SF0">
    <property type="entry name" value="5-OXOPROLINASE SUBUNIT A"/>
    <property type="match status" value="1"/>
</dbReference>
<dbReference type="GO" id="GO:0005975">
    <property type="term" value="P:carbohydrate metabolic process"/>
    <property type="evidence" value="ECO:0007669"/>
    <property type="project" value="InterPro"/>
</dbReference>
<dbReference type="STRING" id="376489.A5892_06290"/>
<keyword evidence="3" id="KW-1185">Reference proteome</keyword>
<evidence type="ECO:0000313" key="3">
    <source>
        <dbReference type="Proteomes" id="UP000077875"/>
    </source>
</evidence>
<dbReference type="InterPro" id="IPR011330">
    <property type="entry name" value="Glyco_hydro/deAcase_b/a-brl"/>
</dbReference>
<keyword evidence="1" id="KW-0067">ATP-binding</keyword>
<dbReference type="PANTHER" id="PTHR30292">
    <property type="entry name" value="UNCHARACTERIZED PROTEIN YBGL-RELATED"/>
    <property type="match status" value="1"/>
</dbReference>